<accession>A0A485MLP0</accession>
<gene>
    <name evidence="1" type="ORF">LYPA_23C022272</name>
</gene>
<sequence length="83" mass="9430">MEILSRIRFQNDGVLPSLLWLGHRSQVSTRLEKNSFKAIHLAPTEFQANSHSPQRTLKQVSLTIVVQRALLRPRSGADYKGPH</sequence>
<dbReference type="EMBL" id="CAAGRJ010003844">
    <property type="protein sequence ID" value="VFV21790.1"/>
    <property type="molecule type" value="Genomic_DNA"/>
</dbReference>
<dbReference type="Proteomes" id="UP000386466">
    <property type="component" value="Unassembled WGS sequence"/>
</dbReference>
<proteinExistence type="predicted"/>
<protein>
    <submittedName>
        <fullName evidence="1">Uncharacterized protein</fullName>
    </submittedName>
</protein>
<keyword evidence="2" id="KW-1185">Reference proteome</keyword>
<name>A0A485MLP0_LYNPA</name>
<evidence type="ECO:0000313" key="2">
    <source>
        <dbReference type="Proteomes" id="UP000386466"/>
    </source>
</evidence>
<organism evidence="1 2">
    <name type="scientific">Lynx pardinus</name>
    <name type="common">Iberian lynx</name>
    <name type="synonym">Felis pardina</name>
    <dbReference type="NCBI Taxonomy" id="191816"/>
    <lineage>
        <taxon>Eukaryota</taxon>
        <taxon>Metazoa</taxon>
        <taxon>Chordata</taxon>
        <taxon>Craniata</taxon>
        <taxon>Vertebrata</taxon>
        <taxon>Euteleostomi</taxon>
        <taxon>Mammalia</taxon>
        <taxon>Eutheria</taxon>
        <taxon>Laurasiatheria</taxon>
        <taxon>Carnivora</taxon>
        <taxon>Feliformia</taxon>
        <taxon>Felidae</taxon>
        <taxon>Felinae</taxon>
        <taxon>Lynx</taxon>
    </lineage>
</organism>
<evidence type="ECO:0000313" key="1">
    <source>
        <dbReference type="EMBL" id="VFV21790.1"/>
    </source>
</evidence>
<reference evidence="1 2" key="1">
    <citation type="submission" date="2019-01" db="EMBL/GenBank/DDBJ databases">
        <authorList>
            <person name="Alioto T."/>
            <person name="Alioto T."/>
        </authorList>
    </citation>
    <scope>NUCLEOTIDE SEQUENCE [LARGE SCALE GENOMIC DNA]</scope>
</reference>
<dbReference type="AlphaFoldDB" id="A0A485MLP0"/>